<reference evidence="3" key="1">
    <citation type="journal article" date="2013" name="Genome Announc.">
        <title>Whole-Genome Sequencing of Lactobacillus shenzhenensis Strain LY-73T.</title>
        <authorList>
            <person name="Lin Z."/>
            <person name="Liu Z."/>
            <person name="Yang R."/>
            <person name="Zou Y."/>
            <person name="Wan D."/>
            <person name="Chen J."/>
            <person name="Guo M."/>
            <person name="Zhao J."/>
            <person name="Fang C."/>
            <person name="Yang R."/>
            <person name="Liu F."/>
        </authorList>
    </citation>
    <scope>NUCLEOTIDE SEQUENCE [LARGE SCALE GENOMIC DNA]</scope>
    <source>
        <strain evidence="3">LY-73</strain>
    </source>
</reference>
<evidence type="ECO:0000313" key="3">
    <source>
        <dbReference type="Proteomes" id="UP000030647"/>
    </source>
</evidence>
<dbReference type="eggNOG" id="COG4974">
    <property type="taxonomic scope" value="Bacteria"/>
</dbReference>
<proteinExistence type="predicted"/>
<dbReference type="EMBL" id="KI271629">
    <property type="protein sequence ID" value="ERL63632.1"/>
    <property type="molecule type" value="Genomic_DNA"/>
</dbReference>
<dbReference type="Gene3D" id="3.10.290.30">
    <property type="entry name" value="MM3350-like"/>
    <property type="match status" value="1"/>
</dbReference>
<dbReference type="RefSeq" id="WP_022531081.1">
    <property type="nucleotide sequence ID" value="NZ_KI271629.1"/>
</dbReference>
<evidence type="ECO:0000259" key="1">
    <source>
        <dbReference type="Pfam" id="PF07929"/>
    </source>
</evidence>
<dbReference type="PANTHER" id="PTHR41878">
    <property type="entry name" value="LEXA REPRESSOR-RELATED"/>
    <property type="match status" value="1"/>
</dbReference>
<dbReference type="Proteomes" id="UP000030647">
    <property type="component" value="Unassembled WGS sequence"/>
</dbReference>
<dbReference type="SUPFAM" id="SSF159941">
    <property type="entry name" value="MM3350-like"/>
    <property type="match status" value="1"/>
</dbReference>
<keyword evidence="3" id="KW-1185">Reference proteome</keyword>
<gene>
    <name evidence="2" type="ORF">L248_2503</name>
</gene>
<name>U4TQ27_9LACO</name>
<organism evidence="2 3">
    <name type="scientific">Schleiferilactobacillus shenzhenensis LY-73</name>
    <dbReference type="NCBI Taxonomy" id="1231336"/>
    <lineage>
        <taxon>Bacteria</taxon>
        <taxon>Bacillati</taxon>
        <taxon>Bacillota</taxon>
        <taxon>Bacilli</taxon>
        <taxon>Lactobacillales</taxon>
        <taxon>Lactobacillaceae</taxon>
        <taxon>Schleiferilactobacillus</taxon>
    </lineage>
</organism>
<dbReference type="InterPro" id="IPR024047">
    <property type="entry name" value="MM3350-like_sf"/>
</dbReference>
<dbReference type="PANTHER" id="PTHR41878:SF1">
    <property type="entry name" value="TNPR PROTEIN"/>
    <property type="match status" value="1"/>
</dbReference>
<protein>
    <recommendedName>
        <fullName evidence="1">Plasmid pRiA4b Orf3-like domain-containing protein</fullName>
    </recommendedName>
</protein>
<accession>U4TQ27</accession>
<dbReference type="STRING" id="1231336.L248_2503"/>
<sequence>MAKEKKQYLQLKIELEDTKPLVWRRLVVPADFRLNQLHAAIQIAFGWQNKHLYVFIPEYDDQVLYTLAALPNWEGEQTLASEASLQYLIEQENLEYIYDMNAQWTHFIHLEEMLVADQLNNEPAPFCVTGRGANEREDSDNRTDTARVPFNKAKINTALQAAFPTENAMPRQYETVNTDAADLTEETSILSDDGEPPLAEEWTEDKIDAVMHALVQLPEADTRLFEELSQDLMFREVPAEIEQYAVVQLLAKRLLLFRVDASPYEFVENRLRAAELVTGLINNDIRSEPFLDSDQRSALIDQVEELVSHERNDVRPASTGQQTGLESALELLLAVIAYKEYNAKRAQDLDQTLLKMLDNLTAPFAGHEADMLAILYYRLLETRKVTARKMIGQLENITKKVGYHAVINGGGAPLLDVQQTAWAQALTVLDVMLMHYPKSTTVLDYVDGVVTKRLGID</sequence>
<dbReference type="InterPro" id="IPR012912">
    <property type="entry name" value="Plasmid_pRiA4b_Orf3-like"/>
</dbReference>
<evidence type="ECO:0000313" key="2">
    <source>
        <dbReference type="EMBL" id="ERL63632.1"/>
    </source>
</evidence>
<dbReference type="Pfam" id="PF07929">
    <property type="entry name" value="PRiA4_ORF3"/>
    <property type="match status" value="1"/>
</dbReference>
<dbReference type="AlphaFoldDB" id="U4TQ27"/>
<feature type="domain" description="Plasmid pRiA4b Orf3-like" evidence="1">
    <location>
        <begin position="8"/>
        <end position="140"/>
    </location>
</feature>
<dbReference type="HOGENOM" id="CLU_606621_0_0_9"/>